<protein>
    <submittedName>
        <fullName evidence="1">Uncharacterized protein</fullName>
    </submittedName>
</protein>
<organism evidence="1 2">
    <name type="scientific">Catharanthus roseus</name>
    <name type="common">Madagascar periwinkle</name>
    <name type="synonym">Vinca rosea</name>
    <dbReference type="NCBI Taxonomy" id="4058"/>
    <lineage>
        <taxon>Eukaryota</taxon>
        <taxon>Viridiplantae</taxon>
        <taxon>Streptophyta</taxon>
        <taxon>Embryophyta</taxon>
        <taxon>Tracheophyta</taxon>
        <taxon>Spermatophyta</taxon>
        <taxon>Magnoliopsida</taxon>
        <taxon>eudicotyledons</taxon>
        <taxon>Gunneridae</taxon>
        <taxon>Pentapetalae</taxon>
        <taxon>asterids</taxon>
        <taxon>lamiids</taxon>
        <taxon>Gentianales</taxon>
        <taxon>Apocynaceae</taxon>
        <taxon>Rauvolfioideae</taxon>
        <taxon>Vinceae</taxon>
        <taxon>Catharanthinae</taxon>
        <taxon>Catharanthus</taxon>
    </lineage>
</organism>
<name>A0ACC0B6K5_CATRO</name>
<evidence type="ECO:0000313" key="1">
    <source>
        <dbReference type="EMBL" id="KAI5668262.1"/>
    </source>
</evidence>
<evidence type="ECO:0000313" key="2">
    <source>
        <dbReference type="Proteomes" id="UP001060085"/>
    </source>
</evidence>
<sequence>MGVGLKDGSYGNGVKAAEGFYWGNHGDRLPTAQDKFDPIVTGRSREQQLPYLAKGVNELKREEEAILEQSNRRNLGGNPMHDNQWGYGSFSSHARSYEHNPYDYS</sequence>
<gene>
    <name evidence="1" type="ORF">M9H77_18115</name>
</gene>
<keyword evidence="2" id="KW-1185">Reference proteome</keyword>
<reference evidence="2" key="1">
    <citation type="journal article" date="2023" name="Nat. Plants">
        <title>Single-cell RNA sequencing provides a high-resolution roadmap for understanding the multicellular compartmentation of specialized metabolism.</title>
        <authorList>
            <person name="Sun S."/>
            <person name="Shen X."/>
            <person name="Li Y."/>
            <person name="Li Y."/>
            <person name="Wang S."/>
            <person name="Li R."/>
            <person name="Zhang H."/>
            <person name="Shen G."/>
            <person name="Guo B."/>
            <person name="Wei J."/>
            <person name="Xu J."/>
            <person name="St-Pierre B."/>
            <person name="Chen S."/>
            <person name="Sun C."/>
        </authorList>
    </citation>
    <scope>NUCLEOTIDE SEQUENCE [LARGE SCALE GENOMIC DNA]</scope>
</reference>
<accession>A0ACC0B6K5</accession>
<dbReference type="EMBL" id="CM044704">
    <property type="protein sequence ID" value="KAI5668262.1"/>
    <property type="molecule type" value="Genomic_DNA"/>
</dbReference>
<comment type="caution">
    <text evidence="1">The sequence shown here is derived from an EMBL/GenBank/DDBJ whole genome shotgun (WGS) entry which is preliminary data.</text>
</comment>
<proteinExistence type="predicted"/>
<dbReference type="Proteomes" id="UP001060085">
    <property type="component" value="Linkage Group LG04"/>
</dbReference>